<proteinExistence type="predicted"/>
<name>A0A4V5NDQ4_9PEZI</name>
<accession>A0A4V5NDQ4</accession>
<dbReference type="AlphaFoldDB" id="A0A4V5NDQ4"/>
<reference evidence="1 2" key="1">
    <citation type="submission" date="2017-03" db="EMBL/GenBank/DDBJ databases">
        <title>Genomes of endolithic fungi from Antarctica.</title>
        <authorList>
            <person name="Coleine C."/>
            <person name="Masonjones S."/>
            <person name="Stajich J.E."/>
        </authorList>
    </citation>
    <scope>NUCLEOTIDE SEQUENCE [LARGE SCALE GENOMIC DNA]</scope>
    <source>
        <strain evidence="1 2">CCFEE 5184</strain>
    </source>
</reference>
<organism evidence="1 2">
    <name type="scientific">Friedmanniomyces simplex</name>
    <dbReference type="NCBI Taxonomy" id="329884"/>
    <lineage>
        <taxon>Eukaryota</taxon>
        <taxon>Fungi</taxon>
        <taxon>Dikarya</taxon>
        <taxon>Ascomycota</taxon>
        <taxon>Pezizomycotina</taxon>
        <taxon>Dothideomycetes</taxon>
        <taxon>Dothideomycetidae</taxon>
        <taxon>Mycosphaerellales</taxon>
        <taxon>Teratosphaeriaceae</taxon>
        <taxon>Friedmanniomyces</taxon>
    </lineage>
</organism>
<evidence type="ECO:0008006" key="3">
    <source>
        <dbReference type="Google" id="ProtNLM"/>
    </source>
</evidence>
<sequence length="327" mass="37659">MNAGIAELFELAKDASATAQEATPTIQQLELSSDEQAPPFWPTVTMKRDPDRLGLFELPRELRTQIYSYISQGIHSLYDDEGRDRLTDDRLRVSTCWTRDRFVALRKRNARFVKMQLVSRQVRAEFLGTWAEEIVHYGRLRFDIWQEQCRWDFSSLQQLPYAIWSATREILEELNDRFGVARHVRHVKLVARFEAKVRGDGPADLLARFDSRVIARQLDHFDAAFAHPDLVVEVAVVCTHGQDGMVAHQCRSHSDASQTRVRRARRTMAFTMNPLAKAKNGRHFGDEWVVCAGRERFEVRTVQNSVSGTLSTVEWKAVTEGERIGVW</sequence>
<evidence type="ECO:0000313" key="1">
    <source>
        <dbReference type="EMBL" id="TKA64289.1"/>
    </source>
</evidence>
<comment type="caution">
    <text evidence="1">The sequence shown here is derived from an EMBL/GenBank/DDBJ whole genome shotgun (WGS) entry which is preliminary data.</text>
</comment>
<gene>
    <name evidence="1" type="ORF">B0A55_10351</name>
</gene>
<keyword evidence="2" id="KW-1185">Reference proteome</keyword>
<dbReference type="EMBL" id="NAJQ01000849">
    <property type="protein sequence ID" value="TKA64289.1"/>
    <property type="molecule type" value="Genomic_DNA"/>
</dbReference>
<protein>
    <recommendedName>
        <fullName evidence="3">F-box domain-containing protein</fullName>
    </recommendedName>
</protein>
<evidence type="ECO:0000313" key="2">
    <source>
        <dbReference type="Proteomes" id="UP000309340"/>
    </source>
</evidence>
<dbReference type="Proteomes" id="UP000309340">
    <property type="component" value="Unassembled WGS sequence"/>
</dbReference>